<dbReference type="Gene3D" id="1.10.10.10">
    <property type="entry name" value="Winged helix-like DNA-binding domain superfamily/Winged helix DNA-binding domain"/>
    <property type="match status" value="1"/>
</dbReference>
<evidence type="ECO:0000313" key="3">
    <source>
        <dbReference type="Proteomes" id="UP000246073"/>
    </source>
</evidence>
<evidence type="ECO:0000256" key="1">
    <source>
        <dbReference type="SAM" id="MobiDB-lite"/>
    </source>
</evidence>
<dbReference type="RefSeq" id="WP_109369335.1">
    <property type="nucleotide sequence ID" value="NZ_OOFM01000005.1"/>
</dbReference>
<dbReference type="Proteomes" id="UP000246073">
    <property type="component" value="Unassembled WGS sequence"/>
</dbReference>
<feature type="region of interest" description="Disordered" evidence="1">
    <location>
        <begin position="1"/>
        <end position="24"/>
    </location>
</feature>
<accession>A0A2P9HNY2</accession>
<sequence>MARKKAADAVLKSANENNSALNSDDNFRNISASSREAVKDRLVSLKELSILLHRDRNTVSGWLNHGLPYVEKADRDLGKAWSFDTAEVVRWLEKRAADSAVEKLGVLGSDGKTSEEEAKRRRAVAAAIITELEAAEAVKTVVRVSHVVDRISADYSEIRSRLMSLPDAISVRVETKVAQKVREIADEQVRSALKALRVDRDFQQSEG</sequence>
<name>A0A2P9HNY2_9HYPH</name>
<gene>
    <name evidence="2" type="ORF">OHAE_1628</name>
</gene>
<evidence type="ECO:0000313" key="2">
    <source>
        <dbReference type="EMBL" id="SPL65761.1"/>
    </source>
</evidence>
<dbReference type="AlphaFoldDB" id="A0A2P9HNY2"/>
<protein>
    <submittedName>
        <fullName evidence="2">Uncharacterized protein</fullName>
    </submittedName>
</protein>
<feature type="compositionally biased region" description="Polar residues" evidence="1">
    <location>
        <begin position="14"/>
        <end position="24"/>
    </location>
</feature>
<dbReference type="InterPro" id="IPR036388">
    <property type="entry name" value="WH-like_DNA-bd_sf"/>
</dbReference>
<organism evidence="2 3">
    <name type="scientific">Ochrobactrum soli</name>
    <dbReference type="NCBI Taxonomy" id="2448455"/>
    <lineage>
        <taxon>Bacteria</taxon>
        <taxon>Pseudomonadati</taxon>
        <taxon>Pseudomonadota</taxon>
        <taxon>Alphaproteobacteria</taxon>
        <taxon>Hyphomicrobiales</taxon>
        <taxon>Brucellaceae</taxon>
        <taxon>Brucella/Ochrobactrum group</taxon>
        <taxon>Ochrobactrum</taxon>
    </lineage>
</organism>
<reference evidence="3" key="1">
    <citation type="submission" date="2017-12" db="EMBL/GenBank/DDBJ databases">
        <authorList>
            <person name="Diaz M."/>
        </authorList>
    </citation>
    <scope>NUCLEOTIDE SEQUENCE [LARGE SCALE GENOMIC DNA]</scope>
    <source>
        <strain evidence="3">FI11154</strain>
    </source>
</reference>
<proteinExistence type="predicted"/>
<dbReference type="EMBL" id="OOFM01000005">
    <property type="protein sequence ID" value="SPL65761.1"/>
    <property type="molecule type" value="Genomic_DNA"/>
</dbReference>